<proteinExistence type="predicted"/>
<reference evidence="1 2" key="1">
    <citation type="submission" date="2017-06" db="EMBL/GenBank/DDBJ databases">
        <authorList>
            <person name="Kim H.J."/>
            <person name="Triplett B.A."/>
        </authorList>
    </citation>
    <scope>NUCLEOTIDE SEQUENCE [LARGE SCALE GENOMIC DNA]</scope>
</reference>
<dbReference type="EMBL" id="MF403008">
    <property type="protein sequence ID" value="AUZ95099.1"/>
    <property type="molecule type" value="Genomic_DNA"/>
</dbReference>
<dbReference type="GeneID" id="40088343"/>
<accession>A0A2L0UZZ1</accession>
<organism evidence="1 2">
    <name type="scientific">Agrobacterium phage Atu_ph07</name>
    <dbReference type="NCBI Taxonomy" id="2024264"/>
    <lineage>
        <taxon>Viruses</taxon>
        <taxon>Duplodnaviria</taxon>
        <taxon>Heunggongvirae</taxon>
        <taxon>Uroviricota</taxon>
        <taxon>Caudoviricetes</taxon>
        <taxon>Polybotosvirus</taxon>
        <taxon>Polybotosvirus Atuph07</taxon>
    </lineage>
</organism>
<keyword evidence="2" id="KW-1185">Reference proteome</keyword>
<dbReference type="Proteomes" id="UP000223025">
    <property type="component" value="Segment"/>
</dbReference>
<name>A0A2L0UZZ1_9CAUD</name>
<sequence length="99" mass="11518">MNIFSYAEKCVRNKNLVSFIIWDNNQIRIEYENDFIMGDVSDYLPVNGITLDPNLESIFFDVEFGKIVISAFSNDFGRAFKSTEPSIYMDYVMSKTKVF</sequence>
<evidence type="ECO:0000313" key="1">
    <source>
        <dbReference type="EMBL" id="AUZ95099.1"/>
    </source>
</evidence>
<protein>
    <submittedName>
        <fullName evidence="1">Uncharacterized protein</fullName>
    </submittedName>
</protein>
<dbReference type="RefSeq" id="YP_009612005.1">
    <property type="nucleotide sequence ID" value="NC_042013.1"/>
</dbReference>
<evidence type="ECO:0000313" key="2">
    <source>
        <dbReference type="Proteomes" id="UP000223025"/>
    </source>
</evidence>
<dbReference type="KEGG" id="vg:40088343"/>